<dbReference type="GO" id="GO:0016887">
    <property type="term" value="F:ATP hydrolysis activity"/>
    <property type="evidence" value="ECO:0007669"/>
    <property type="project" value="InterPro"/>
</dbReference>
<protein>
    <recommendedName>
        <fullName evidence="5">ABC transporter domain-containing protein</fullName>
    </recommendedName>
</protein>
<feature type="domain" description="ABC transporter" evidence="5">
    <location>
        <begin position="7"/>
        <end position="241"/>
    </location>
</feature>
<evidence type="ECO:0000256" key="3">
    <source>
        <dbReference type="ARBA" id="ARBA00022741"/>
    </source>
</evidence>
<dbReference type="CDD" id="cd03215">
    <property type="entry name" value="ABC_Carb_Monos_II"/>
    <property type="match status" value="1"/>
</dbReference>
<evidence type="ECO:0000256" key="4">
    <source>
        <dbReference type="ARBA" id="ARBA00022840"/>
    </source>
</evidence>
<dbReference type="AlphaFoldDB" id="A0A0R2QHX7"/>
<dbReference type="PROSITE" id="PS50893">
    <property type="entry name" value="ABC_TRANSPORTER_2"/>
    <property type="match status" value="2"/>
</dbReference>
<proteinExistence type="predicted"/>
<keyword evidence="1" id="KW-0813">Transport</keyword>
<gene>
    <name evidence="6" type="ORF">ABR75_08395</name>
</gene>
<feature type="domain" description="ABC transporter" evidence="5">
    <location>
        <begin position="254"/>
        <end position="498"/>
    </location>
</feature>
<dbReference type="SUPFAM" id="SSF52540">
    <property type="entry name" value="P-loop containing nucleoside triphosphate hydrolases"/>
    <property type="match status" value="2"/>
</dbReference>
<dbReference type="InterPro" id="IPR017871">
    <property type="entry name" value="ABC_transporter-like_CS"/>
</dbReference>
<dbReference type="Pfam" id="PF00005">
    <property type="entry name" value="ABC_tran"/>
    <property type="match status" value="2"/>
</dbReference>
<evidence type="ECO:0000256" key="2">
    <source>
        <dbReference type="ARBA" id="ARBA00022737"/>
    </source>
</evidence>
<keyword evidence="4" id="KW-0067">ATP-binding</keyword>
<comment type="caution">
    <text evidence="6">The sequence shown here is derived from an EMBL/GenBank/DDBJ whole genome shotgun (WGS) entry which is preliminary data.</text>
</comment>
<dbReference type="InterPro" id="IPR003439">
    <property type="entry name" value="ABC_transporter-like_ATP-bd"/>
</dbReference>
<dbReference type="Gene3D" id="3.40.50.300">
    <property type="entry name" value="P-loop containing nucleotide triphosphate hydrolases"/>
    <property type="match status" value="2"/>
</dbReference>
<evidence type="ECO:0000256" key="1">
    <source>
        <dbReference type="ARBA" id="ARBA00022448"/>
    </source>
</evidence>
<dbReference type="Proteomes" id="UP000051017">
    <property type="component" value="Unassembled WGS sequence"/>
</dbReference>
<organism evidence="6 7">
    <name type="scientific">Acidimicrobiia bacterium BACL6 MAG-120924-bin43</name>
    <dbReference type="NCBI Taxonomy" id="1655583"/>
    <lineage>
        <taxon>Bacteria</taxon>
        <taxon>Bacillati</taxon>
        <taxon>Actinomycetota</taxon>
        <taxon>Acidimicrobiia</taxon>
        <taxon>acIV cluster</taxon>
    </lineage>
</organism>
<evidence type="ECO:0000313" key="6">
    <source>
        <dbReference type="EMBL" id="KRO48610.1"/>
    </source>
</evidence>
<dbReference type="EMBL" id="LIBJ01000073">
    <property type="protein sequence ID" value="KRO48610.1"/>
    <property type="molecule type" value="Genomic_DNA"/>
</dbReference>
<dbReference type="InterPro" id="IPR003593">
    <property type="entry name" value="AAA+_ATPase"/>
</dbReference>
<dbReference type="InterPro" id="IPR050107">
    <property type="entry name" value="ABC_carbohydrate_import_ATPase"/>
</dbReference>
<dbReference type="PANTHER" id="PTHR43790:SF9">
    <property type="entry name" value="GALACTOFURANOSE TRANSPORTER ATP-BINDING PROTEIN YTFR"/>
    <property type="match status" value="1"/>
</dbReference>
<keyword evidence="3" id="KW-0547">Nucleotide-binding</keyword>
<dbReference type="PROSITE" id="PS00211">
    <property type="entry name" value="ABC_TRANSPORTER_1"/>
    <property type="match status" value="1"/>
</dbReference>
<dbReference type="InterPro" id="IPR027417">
    <property type="entry name" value="P-loop_NTPase"/>
</dbReference>
<accession>A0A0R2QHX7</accession>
<sequence length="499" mass="53014">HGTAPSIFLRNISKAFGETIALSDVSLDLRVGEVHALLGENGAGKTTLMKILYGLTQPDTGLIEAGGVALTINSPRDARAAGIGMVTQHFSLVKNMTVVENIALASANTFSLDLASVRKEINAASAKFGLEVSPDAVISSLPVALQQRVEILKALMSGCRYLILDEPTAVLGPQDIDSLLEVIKKLRSESGIGIVLISHKMAEIEQVADRVSVLRRGKVVSNSKVSGMSSQELIGLMMGNDEVAVAQRRPTQQLFGDPILALKGISVTTESGELNEVSFDVRSGEIVGVAGVSGNGQAELVRVLSGTLALDKGSVVIEGNTLGQTTPQSLMRAGVGMLGEDRHASAVHALQVMENLVLDCIDNFATKFQLKQKEILEHCESAITQFEIKTTPKQPLGTLSGGNMQKVLLARLFSRKPKVAIISQPTRGLDVMATRYVRSLIMQASTEGTAVLLVSEDLDEVLELADRVAVMYRGAIIGIVDGSTATRETLGQLMAGIKQ</sequence>
<name>A0A0R2QHX7_9ACTN</name>
<evidence type="ECO:0000313" key="7">
    <source>
        <dbReference type="Proteomes" id="UP000051017"/>
    </source>
</evidence>
<dbReference type="SMART" id="SM00382">
    <property type="entry name" value="AAA"/>
    <property type="match status" value="1"/>
</dbReference>
<feature type="non-terminal residue" evidence="6">
    <location>
        <position position="1"/>
    </location>
</feature>
<reference evidence="6 7" key="1">
    <citation type="submission" date="2015-10" db="EMBL/GenBank/DDBJ databases">
        <title>Metagenome-Assembled Genomes uncover a global brackish microbiome.</title>
        <authorList>
            <person name="Hugerth L.W."/>
            <person name="Larsson J."/>
            <person name="Alneberg J."/>
            <person name="Lindh M.V."/>
            <person name="Legrand C."/>
            <person name="Pinhassi J."/>
            <person name="Andersson A.F."/>
        </authorList>
    </citation>
    <scope>NUCLEOTIDE SEQUENCE [LARGE SCALE GENOMIC DNA]</scope>
    <source>
        <strain evidence="6">BACL6 MAG-120924-bin43</strain>
    </source>
</reference>
<dbReference type="GO" id="GO:0005524">
    <property type="term" value="F:ATP binding"/>
    <property type="evidence" value="ECO:0007669"/>
    <property type="project" value="UniProtKB-KW"/>
</dbReference>
<dbReference type="PANTHER" id="PTHR43790">
    <property type="entry name" value="CARBOHYDRATE TRANSPORT ATP-BINDING PROTEIN MG119-RELATED"/>
    <property type="match status" value="1"/>
</dbReference>
<keyword evidence="2" id="KW-0677">Repeat</keyword>
<evidence type="ECO:0000259" key="5">
    <source>
        <dbReference type="PROSITE" id="PS50893"/>
    </source>
</evidence>
<dbReference type="CDD" id="cd03216">
    <property type="entry name" value="ABC_Carb_Monos_I"/>
    <property type="match status" value="1"/>
</dbReference>